<accession>A0AAN9QTU1</accession>
<evidence type="ECO:0000256" key="1">
    <source>
        <dbReference type="SAM" id="Phobius"/>
    </source>
</evidence>
<feature type="transmembrane region" description="Helical" evidence="1">
    <location>
        <begin position="51"/>
        <end position="72"/>
    </location>
</feature>
<reference evidence="2 3" key="1">
    <citation type="submission" date="2024-01" db="EMBL/GenBank/DDBJ databases">
        <title>The genomes of 5 underutilized Papilionoideae crops provide insights into root nodulation and disease resistanc.</title>
        <authorList>
            <person name="Jiang F."/>
        </authorList>
    </citation>
    <scope>NUCLEOTIDE SEQUENCE [LARGE SCALE GENOMIC DNA]</scope>
    <source>
        <strain evidence="2">JINMINGXINNONG_FW02</strain>
        <tissue evidence="2">Leaves</tissue>
    </source>
</reference>
<feature type="transmembrane region" description="Helical" evidence="1">
    <location>
        <begin position="117"/>
        <end position="137"/>
    </location>
</feature>
<keyword evidence="3" id="KW-1185">Reference proteome</keyword>
<evidence type="ECO:0000313" key="3">
    <source>
        <dbReference type="Proteomes" id="UP001374584"/>
    </source>
</evidence>
<protein>
    <submittedName>
        <fullName evidence="2">Uncharacterized protein</fullName>
    </submittedName>
</protein>
<organism evidence="2 3">
    <name type="scientific">Phaseolus coccineus</name>
    <name type="common">Scarlet runner bean</name>
    <name type="synonym">Phaseolus multiflorus</name>
    <dbReference type="NCBI Taxonomy" id="3886"/>
    <lineage>
        <taxon>Eukaryota</taxon>
        <taxon>Viridiplantae</taxon>
        <taxon>Streptophyta</taxon>
        <taxon>Embryophyta</taxon>
        <taxon>Tracheophyta</taxon>
        <taxon>Spermatophyta</taxon>
        <taxon>Magnoliopsida</taxon>
        <taxon>eudicotyledons</taxon>
        <taxon>Gunneridae</taxon>
        <taxon>Pentapetalae</taxon>
        <taxon>rosids</taxon>
        <taxon>fabids</taxon>
        <taxon>Fabales</taxon>
        <taxon>Fabaceae</taxon>
        <taxon>Papilionoideae</taxon>
        <taxon>50 kb inversion clade</taxon>
        <taxon>NPAAA clade</taxon>
        <taxon>indigoferoid/millettioid clade</taxon>
        <taxon>Phaseoleae</taxon>
        <taxon>Phaseolus</taxon>
    </lineage>
</organism>
<gene>
    <name evidence="2" type="ORF">VNO80_25922</name>
</gene>
<dbReference type="AlphaFoldDB" id="A0AAN9QTU1"/>
<evidence type="ECO:0000313" key="2">
    <source>
        <dbReference type="EMBL" id="KAK7342963.1"/>
    </source>
</evidence>
<sequence length="142" mass="16641">MMIRKPKSMCYLDEVAPFVLKSHHQRRSNSVKLETIVEDERQEFNSLSKSVFVSFPLVLSGLLYILLCRGVMMRKTKSIHYLGEVAPNILKSHYKRRPNFVKLETIVEEERQGYSSMYKNVLISFPLLLSGFLYIFVCREMV</sequence>
<keyword evidence="1" id="KW-0812">Transmembrane</keyword>
<dbReference type="PANTHER" id="PTHR36063:SF3">
    <property type="entry name" value="PROTEIN, PUTATIVE-RELATED"/>
    <property type="match status" value="1"/>
</dbReference>
<keyword evidence="1" id="KW-1133">Transmembrane helix</keyword>
<proteinExistence type="predicted"/>
<dbReference type="Proteomes" id="UP001374584">
    <property type="component" value="Unassembled WGS sequence"/>
</dbReference>
<name>A0AAN9QTU1_PHACN</name>
<comment type="caution">
    <text evidence="2">The sequence shown here is derived from an EMBL/GenBank/DDBJ whole genome shotgun (WGS) entry which is preliminary data.</text>
</comment>
<keyword evidence="1" id="KW-0472">Membrane</keyword>
<dbReference type="PANTHER" id="PTHR36063">
    <property type="entry name" value="ARABIDOPSIS THALIANA GENOMIC DNA, CHROMOSOME 5, P1 CLONE:MOK16"/>
    <property type="match status" value="1"/>
</dbReference>
<dbReference type="EMBL" id="JAYMYR010000009">
    <property type="protein sequence ID" value="KAK7342963.1"/>
    <property type="molecule type" value="Genomic_DNA"/>
</dbReference>